<dbReference type="KEGG" id="ddt:AAY81_04080"/>
<protein>
    <submittedName>
        <fullName evidence="1">Uncharacterized protein</fullName>
    </submittedName>
</protein>
<gene>
    <name evidence="1" type="ORF">SAMN02910314_01294</name>
    <name evidence="2" type="ORF">SAMN02910314_01918</name>
</gene>
<dbReference type="Proteomes" id="UP000182975">
    <property type="component" value="Unassembled WGS sequence"/>
</dbReference>
<proteinExistence type="predicted"/>
<organism evidence="1 3">
    <name type="scientific">Denitrobacterium detoxificans</name>
    <dbReference type="NCBI Taxonomy" id="79604"/>
    <lineage>
        <taxon>Bacteria</taxon>
        <taxon>Bacillati</taxon>
        <taxon>Actinomycetota</taxon>
        <taxon>Coriobacteriia</taxon>
        <taxon>Eggerthellales</taxon>
        <taxon>Eggerthellaceae</taxon>
        <taxon>Denitrobacterium</taxon>
    </lineage>
</organism>
<evidence type="ECO:0000313" key="3">
    <source>
        <dbReference type="Proteomes" id="UP000182975"/>
    </source>
</evidence>
<dbReference type="AlphaFoldDB" id="A0A172RXM6"/>
<dbReference type="STRING" id="79604.AAY81_04080"/>
<evidence type="ECO:0000313" key="1">
    <source>
        <dbReference type="EMBL" id="SEO81418.1"/>
    </source>
</evidence>
<sequence length="79" mass="9202">MEQAQRRTGDFENLLSPAVVARMTNGTVSEDFIREACWRDAQHHPLPCLKAGAKRRMVKIRWSDFERWLHEEIHGVSAQ</sequence>
<dbReference type="EMBL" id="FOEC01000019">
    <property type="protein sequence ID" value="SEP01460.1"/>
    <property type="molecule type" value="Genomic_DNA"/>
</dbReference>
<reference evidence="1" key="2">
    <citation type="submission" date="2016-10" db="EMBL/GenBank/DDBJ databases">
        <authorList>
            <person name="de Groot N.N."/>
        </authorList>
    </citation>
    <scope>NUCLEOTIDE SEQUENCE [LARGE SCALE GENOMIC DNA]</scope>
    <source>
        <strain evidence="1">DSM 21843</strain>
    </source>
</reference>
<dbReference type="RefSeq" id="WP_066661683.1">
    <property type="nucleotide sequence ID" value="NZ_CP011402.1"/>
</dbReference>
<dbReference type="OrthoDB" id="9953955at2"/>
<name>A0A172RXM6_9ACTN</name>
<dbReference type="EMBL" id="FOEC01000007">
    <property type="protein sequence ID" value="SEO81418.1"/>
    <property type="molecule type" value="Genomic_DNA"/>
</dbReference>
<keyword evidence="3" id="KW-1185">Reference proteome</keyword>
<accession>A0A172RXM6</accession>
<evidence type="ECO:0000313" key="2">
    <source>
        <dbReference type="EMBL" id="SEP01460.1"/>
    </source>
</evidence>
<reference evidence="3" key="1">
    <citation type="submission" date="2016-10" db="EMBL/GenBank/DDBJ databases">
        <authorList>
            <person name="Varghese N."/>
        </authorList>
    </citation>
    <scope>NUCLEOTIDE SEQUENCE [LARGE SCALE GENOMIC DNA]</scope>
    <source>
        <strain evidence="3">DSM 21843</strain>
    </source>
</reference>